<dbReference type="Proteomes" id="UP001382935">
    <property type="component" value="Chromosome"/>
</dbReference>
<dbReference type="SUPFAM" id="SSF50939">
    <property type="entry name" value="Sialidases"/>
    <property type="match status" value="1"/>
</dbReference>
<dbReference type="PANTHER" id="PTHR43739">
    <property type="entry name" value="XYLOGLUCANASE (EUROFUNG)"/>
    <property type="match status" value="1"/>
</dbReference>
<dbReference type="SUPFAM" id="SSF110296">
    <property type="entry name" value="Oligoxyloglucan reducing end-specific cellobiohydrolase"/>
    <property type="match status" value="1"/>
</dbReference>
<reference evidence="1 2" key="1">
    <citation type="submission" date="2024-02" db="EMBL/GenBank/DDBJ databases">
        <title>Full genome sequence of Sphingomonas kaistensis.</title>
        <authorList>
            <person name="Poletto B.L."/>
            <person name="Silva G."/>
            <person name="Galante D."/>
            <person name="Campos K.R."/>
            <person name="Santos M.B.N."/>
            <person name="Sacchi C.T."/>
        </authorList>
    </citation>
    <scope>NUCLEOTIDE SEQUENCE [LARGE SCALE GENOMIC DNA]</scope>
    <source>
        <strain evidence="1 2">MA4R</strain>
    </source>
</reference>
<dbReference type="RefSeq" id="WP_338502692.1">
    <property type="nucleotide sequence ID" value="NZ_CP145607.1"/>
</dbReference>
<evidence type="ECO:0000313" key="1">
    <source>
        <dbReference type="EMBL" id="WWM70078.1"/>
    </source>
</evidence>
<sequence>MDRRTALKGMIGAAGAGATFGCGEGMLTAGNAADLQPAAPAQPPLQLGPVAGFKAVSLAQVPIGAGGFVTGIEISADGEFFACRTDVGNAYVRRRSDKFWMPLFTTDSMEAKEYDPLPDAKDKADGLGVAGIRLAPSDKNVIYASFQGSIWRSADGGRTIRRTALRPVKMLANTGWQRLFNPAIDVHPKIPSSVIVGTWGEGVWYTADSGVTWRSAAVPAAGAAQDGAPGLYLVLFDPGSPDTVYVFVTGLGLFRSTTGPAGQFESLSGGPRYSSNIVASADGSIYVCEFTKETVGGLLWRFKPGAGWSSGKGEQEAFVVAVDPARPERLLAIAPYGATMQSEDYGATFSKAFMGKWAEGGGEIRWMGGLTMLFPAQVRFDPREPNRAWIAQGVGVARADVDRSRGSLTDWSAGIEELCTTSVLCVPGGKTYLSAWDKSFWRVDSLTSFSNDFRYPVTAGGKHTTDLVAFASSIDFAPEDPNFLVGVIAPSDKSAPGYTADGGRTWQAFSNAPDSGWGNGGCIAAGSRTNIVLLPSNNAAGVFTLDGGRSWSPIKLDGSNPTTNFANAFYVARKNISADKTRPGTFALVYTTVKDNEYTNPLGGLWLTRDGGRSWTRQATGVIGAPNIPASEMMLLGMDPRQFWQCQLEYVPGRSGELVYTPHADFPGDRFYWSKDDGKTWSQLHPSIRNVTAFGFSKAAPGQSRPALFFWGEVKKQKGLFVSIDWFATEPKLLTRFPSRMLAGVTCIAGDPDRFGRAYVGTNCAGWVRVDLVV</sequence>
<dbReference type="CDD" id="cd15482">
    <property type="entry name" value="Sialidase_non-viral"/>
    <property type="match status" value="1"/>
</dbReference>
<dbReference type="InterPro" id="IPR036278">
    <property type="entry name" value="Sialidase_sf"/>
</dbReference>
<protein>
    <recommendedName>
        <fullName evidence="3">Exo-alpha-sialidase</fullName>
    </recommendedName>
</protein>
<evidence type="ECO:0008006" key="3">
    <source>
        <dbReference type="Google" id="ProtNLM"/>
    </source>
</evidence>
<organism evidence="1 2">
    <name type="scientific">Sphingomonas kaistensis</name>
    <dbReference type="NCBI Taxonomy" id="298708"/>
    <lineage>
        <taxon>Bacteria</taxon>
        <taxon>Pseudomonadati</taxon>
        <taxon>Pseudomonadota</taxon>
        <taxon>Alphaproteobacteria</taxon>
        <taxon>Sphingomonadales</taxon>
        <taxon>Sphingomonadaceae</taxon>
        <taxon>Sphingomonas</taxon>
    </lineage>
</organism>
<evidence type="ECO:0000313" key="2">
    <source>
        <dbReference type="Proteomes" id="UP001382935"/>
    </source>
</evidence>
<dbReference type="Gene3D" id="2.130.10.10">
    <property type="entry name" value="YVTN repeat-like/Quinoprotein amine dehydrogenase"/>
    <property type="match status" value="2"/>
</dbReference>
<dbReference type="PANTHER" id="PTHR43739:SF5">
    <property type="entry name" value="EXO-ALPHA-SIALIDASE"/>
    <property type="match status" value="1"/>
</dbReference>
<dbReference type="PROSITE" id="PS51257">
    <property type="entry name" value="PROKAR_LIPOPROTEIN"/>
    <property type="match status" value="1"/>
</dbReference>
<dbReference type="InterPro" id="IPR015943">
    <property type="entry name" value="WD40/YVTN_repeat-like_dom_sf"/>
</dbReference>
<gene>
    <name evidence="1" type="ORF">V6R86_05120</name>
</gene>
<dbReference type="EMBL" id="CP145607">
    <property type="protein sequence ID" value="WWM70078.1"/>
    <property type="molecule type" value="Genomic_DNA"/>
</dbReference>
<dbReference type="InterPro" id="IPR052025">
    <property type="entry name" value="Xyloglucanase_GH74"/>
</dbReference>
<name>A0ABZ2FZ27_9SPHN</name>
<proteinExistence type="predicted"/>
<keyword evidence="2" id="KW-1185">Reference proteome</keyword>
<accession>A0ABZ2FZ27</accession>